<evidence type="ECO:0000313" key="3">
    <source>
        <dbReference type="Proteomes" id="UP000318582"/>
    </source>
</evidence>
<gene>
    <name evidence="2" type="ORF">PhCBS80983_g04365</name>
</gene>
<reference evidence="2 3" key="1">
    <citation type="journal article" date="2019" name="Sci. Rep.">
        <title>Comparative genomics of chytrid fungi reveal insights into the obligate biotrophic and pathogenic lifestyle of Synchytrium endobioticum.</title>
        <authorList>
            <person name="van de Vossenberg B.T.L.H."/>
            <person name="Warris S."/>
            <person name="Nguyen H.D.T."/>
            <person name="van Gent-Pelzer M.P.E."/>
            <person name="Joly D.L."/>
            <person name="van de Geest H.C."/>
            <person name="Bonants P.J.M."/>
            <person name="Smith D.S."/>
            <person name="Levesque C.A."/>
            <person name="van der Lee T.A.J."/>
        </authorList>
    </citation>
    <scope>NUCLEOTIDE SEQUENCE [LARGE SCALE GENOMIC DNA]</scope>
    <source>
        <strain evidence="2 3">CBS 809.83</strain>
    </source>
</reference>
<dbReference type="InterPro" id="IPR028118">
    <property type="entry name" value="Chibby_fam"/>
</dbReference>
<name>A0A507DXY4_9FUNG</name>
<dbReference type="Pfam" id="PF14645">
    <property type="entry name" value="Chibby"/>
    <property type="match status" value="1"/>
</dbReference>
<comment type="caution">
    <text evidence="2">The sequence shown here is derived from an EMBL/GenBank/DDBJ whole genome shotgun (WGS) entry which is preliminary data.</text>
</comment>
<proteinExistence type="predicted"/>
<keyword evidence="3" id="KW-1185">Reference proteome</keyword>
<dbReference type="EMBL" id="QEAQ01000068">
    <property type="protein sequence ID" value="TPX56649.1"/>
    <property type="molecule type" value="Genomic_DNA"/>
</dbReference>
<evidence type="ECO:0000256" key="1">
    <source>
        <dbReference type="SAM" id="Coils"/>
    </source>
</evidence>
<keyword evidence="1" id="KW-0175">Coiled coil</keyword>
<sequence length="92" mass="10538">MKGHYNEPEEEDTPFINLRLGDANMVYENLEWILDNPGEGGRERASEALKEITEKNRALEAENQLLKFKVSVMQDMLAGTKLDMLKLQAQKT</sequence>
<organism evidence="2 3">
    <name type="scientific">Powellomyces hirtus</name>
    <dbReference type="NCBI Taxonomy" id="109895"/>
    <lineage>
        <taxon>Eukaryota</taxon>
        <taxon>Fungi</taxon>
        <taxon>Fungi incertae sedis</taxon>
        <taxon>Chytridiomycota</taxon>
        <taxon>Chytridiomycota incertae sedis</taxon>
        <taxon>Chytridiomycetes</taxon>
        <taxon>Spizellomycetales</taxon>
        <taxon>Powellomycetaceae</taxon>
        <taxon>Powellomyces</taxon>
    </lineage>
</organism>
<protein>
    <submittedName>
        <fullName evidence="2">Uncharacterized protein</fullName>
    </submittedName>
</protein>
<feature type="coiled-coil region" evidence="1">
    <location>
        <begin position="42"/>
        <end position="69"/>
    </location>
</feature>
<evidence type="ECO:0000313" key="2">
    <source>
        <dbReference type="EMBL" id="TPX56649.1"/>
    </source>
</evidence>
<accession>A0A507DXY4</accession>
<dbReference type="Proteomes" id="UP000318582">
    <property type="component" value="Unassembled WGS sequence"/>
</dbReference>
<dbReference type="AlphaFoldDB" id="A0A507DXY4"/>